<accession>A0AA35U3H9</accession>
<evidence type="ECO:0000313" key="1">
    <source>
        <dbReference type="EMBL" id="CAI8058561.1"/>
    </source>
</evidence>
<gene>
    <name evidence="1" type="ORF">GBAR_LOCUS31840</name>
</gene>
<dbReference type="PANTHER" id="PTHR17985">
    <property type="entry name" value="SER/THR-RICH PROTEIN T10 IN DGCR REGION"/>
    <property type="match status" value="1"/>
</dbReference>
<dbReference type="AlphaFoldDB" id="A0AA35U3H9"/>
<dbReference type="InterPro" id="IPR008551">
    <property type="entry name" value="TANGO2"/>
</dbReference>
<dbReference type="Proteomes" id="UP001174909">
    <property type="component" value="Unassembled WGS sequence"/>
</dbReference>
<name>A0AA35U3H9_GEOBA</name>
<evidence type="ECO:0000313" key="2">
    <source>
        <dbReference type="Proteomes" id="UP001174909"/>
    </source>
</evidence>
<dbReference type="PANTHER" id="PTHR17985:SF8">
    <property type="entry name" value="TRANSPORT AND GOLGI ORGANIZATION PROTEIN 2 HOMOLOG"/>
    <property type="match status" value="1"/>
</dbReference>
<dbReference type="Pfam" id="PF05742">
    <property type="entry name" value="TANGO2"/>
    <property type="match status" value="1"/>
</dbReference>
<protein>
    <submittedName>
        <fullName evidence="1">Transport and Golgi organization 2 homolog</fullName>
    </submittedName>
</protein>
<keyword evidence="2" id="KW-1185">Reference proteome</keyword>
<organism evidence="1 2">
    <name type="scientific">Geodia barretti</name>
    <name type="common">Barrett's horny sponge</name>
    <dbReference type="NCBI Taxonomy" id="519541"/>
    <lineage>
        <taxon>Eukaryota</taxon>
        <taxon>Metazoa</taxon>
        <taxon>Porifera</taxon>
        <taxon>Demospongiae</taxon>
        <taxon>Heteroscleromorpha</taxon>
        <taxon>Tetractinellida</taxon>
        <taxon>Astrophorina</taxon>
        <taxon>Geodiidae</taxon>
        <taxon>Geodia</taxon>
    </lineage>
</organism>
<dbReference type="EMBL" id="CASHTH010004530">
    <property type="protein sequence ID" value="CAI8058561.1"/>
    <property type="molecule type" value="Genomic_DNA"/>
</dbReference>
<comment type="caution">
    <text evidence="1">The sequence shown here is derived from an EMBL/GenBank/DDBJ whole genome shotgun (WGS) entry which is preliminary data.</text>
</comment>
<sequence>MCVFFLALQPSSRYVLVAANNRDEFFARETTQAAFWDDAPFILAGRDVEGGGTWIGVSTDGKLATLTNIRGPYQQPKRSGAKSRGTLVSEFLKSDCNQTPQDYCQSVLSNAHLYSGFNLITARIKPEVEATYCTNGDPVTSHSLSPGVYGLSNERLDSPWKKVTRGKSRFSECVSHLQTGAVDEDECERQLLDLLCDQTCLHPDENVPTLGFPEPVLRDLNSVFVPPTSLVDSGLYGTRTHTVVMVSASGEVRYTERTRAMPVDLAQPRWETKRFTFHAT</sequence>
<proteinExistence type="predicted"/>
<reference evidence="1" key="1">
    <citation type="submission" date="2023-03" db="EMBL/GenBank/DDBJ databases">
        <authorList>
            <person name="Steffen K."/>
            <person name="Cardenas P."/>
        </authorList>
    </citation>
    <scope>NUCLEOTIDE SEQUENCE</scope>
</reference>